<dbReference type="RefSeq" id="WP_258386553.1">
    <property type="nucleotide sequence ID" value="NZ_CP091430.1"/>
</dbReference>
<reference evidence="1" key="1">
    <citation type="submission" date="2022-01" db="EMBL/GenBank/DDBJ databases">
        <title>Paenibacillus spongiae sp. nov., isolated from marine sponge.</title>
        <authorList>
            <person name="Li Z."/>
            <person name="Zhang M."/>
        </authorList>
    </citation>
    <scope>NUCLEOTIDE SEQUENCE</scope>
    <source>
        <strain evidence="1">PHS-Z3</strain>
    </source>
</reference>
<proteinExistence type="predicted"/>
<keyword evidence="2" id="KW-1185">Reference proteome</keyword>
<evidence type="ECO:0000313" key="1">
    <source>
        <dbReference type="EMBL" id="UVI30489.1"/>
    </source>
</evidence>
<dbReference type="Proteomes" id="UP001057877">
    <property type="component" value="Chromosome"/>
</dbReference>
<name>A0ABY5S996_9BACL</name>
<dbReference type="EMBL" id="CP091430">
    <property type="protein sequence ID" value="UVI30489.1"/>
    <property type="molecule type" value="Genomic_DNA"/>
</dbReference>
<sequence length="72" mass="8306">MAANETETLKNILRDMVSMELRVKTSEVKSTIELMDGYGLKYKNSWDSVELEGYTVIDFWRKDLIKSSAPTE</sequence>
<protein>
    <submittedName>
        <fullName evidence="1">Uncharacterized protein</fullName>
    </submittedName>
</protein>
<gene>
    <name evidence="1" type="ORF">L1F29_00930</name>
</gene>
<evidence type="ECO:0000313" key="2">
    <source>
        <dbReference type="Proteomes" id="UP001057877"/>
    </source>
</evidence>
<organism evidence="1 2">
    <name type="scientific">Paenibacillus spongiae</name>
    <dbReference type="NCBI Taxonomy" id="2909671"/>
    <lineage>
        <taxon>Bacteria</taxon>
        <taxon>Bacillati</taxon>
        <taxon>Bacillota</taxon>
        <taxon>Bacilli</taxon>
        <taxon>Bacillales</taxon>
        <taxon>Paenibacillaceae</taxon>
        <taxon>Paenibacillus</taxon>
    </lineage>
</organism>
<accession>A0ABY5S996</accession>